<evidence type="ECO:0000259" key="2">
    <source>
        <dbReference type="Pfam" id="PF13919"/>
    </source>
</evidence>
<feature type="region of interest" description="Disordered" evidence="1">
    <location>
        <begin position="115"/>
        <end position="134"/>
    </location>
</feature>
<dbReference type="Pfam" id="PF13919">
    <property type="entry name" value="ASXH"/>
    <property type="match status" value="1"/>
</dbReference>
<accession>A0A6G1LDT1</accession>
<feature type="compositionally biased region" description="Acidic residues" evidence="1">
    <location>
        <begin position="38"/>
        <end position="61"/>
    </location>
</feature>
<evidence type="ECO:0000256" key="1">
    <source>
        <dbReference type="SAM" id="MobiDB-lite"/>
    </source>
</evidence>
<feature type="compositionally biased region" description="Basic and acidic residues" evidence="1">
    <location>
        <begin position="62"/>
        <end position="73"/>
    </location>
</feature>
<proteinExistence type="predicted"/>
<gene>
    <name evidence="3" type="ORF">EJ03DRAFT_350049</name>
</gene>
<organism evidence="3 4">
    <name type="scientific">Teratosphaeria nubilosa</name>
    <dbReference type="NCBI Taxonomy" id="161662"/>
    <lineage>
        <taxon>Eukaryota</taxon>
        <taxon>Fungi</taxon>
        <taxon>Dikarya</taxon>
        <taxon>Ascomycota</taxon>
        <taxon>Pezizomycotina</taxon>
        <taxon>Dothideomycetes</taxon>
        <taxon>Dothideomycetidae</taxon>
        <taxon>Mycosphaerellales</taxon>
        <taxon>Teratosphaeriaceae</taxon>
        <taxon>Teratosphaeria</taxon>
    </lineage>
</organism>
<dbReference type="AlphaFoldDB" id="A0A6G1LDT1"/>
<protein>
    <recommendedName>
        <fullName evidence="2">ASX DEUBAD domain-containing protein</fullName>
    </recommendedName>
</protein>
<sequence length="241" mass="27029">MAQTQTSEAGPDMPADVAAELEPAYQEEESQQKQEEHPADEDEEHPPDEDEEPPPDEDEDERPSNRQKLDMDKKNKRLITAANSKLGKTDLAVLLTKPEAWSALPLSTRENLYSLLPAPDPENDGARHDPDINPLESKFGEIIREELQIWQEELRGGYETAKWRNEAVEAGRERLEGNYDEWKDAAKEEQWGRLEDEENEAPEEAEGVLDGNDNDEDGGANDEGSESVLSKANVKVKRAAA</sequence>
<feature type="domain" description="ASX DEUBAD" evidence="2">
    <location>
        <begin position="65"/>
        <end position="192"/>
    </location>
</feature>
<name>A0A6G1LDT1_9PEZI</name>
<dbReference type="Proteomes" id="UP000799436">
    <property type="component" value="Unassembled WGS sequence"/>
</dbReference>
<evidence type="ECO:0000313" key="4">
    <source>
        <dbReference type="Proteomes" id="UP000799436"/>
    </source>
</evidence>
<dbReference type="EMBL" id="ML995823">
    <property type="protein sequence ID" value="KAF2770752.1"/>
    <property type="molecule type" value="Genomic_DNA"/>
</dbReference>
<feature type="region of interest" description="Disordered" evidence="1">
    <location>
        <begin position="191"/>
        <end position="241"/>
    </location>
</feature>
<feature type="region of interest" description="Disordered" evidence="1">
    <location>
        <begin position="1"/>
        <end position="83"/>
    </location>
</feature>
<keyword evidence="4" id="KW-1185">Reference proteome</keyword>
<feature type="compositionally biased region" description="Acidic residues" evidence="1">
    <location>
        <begin position="195"/>
        <end position="225"/>
    </location>
</feature>
<dbReference type="InterPro" id="IPR028020">
    <property type="entry name" value="ASX_DEUBAD_dom"/>
</dbReference>
<evidence type="ECO:0000313" key="3">
    <source>
        <dbReference type="EMBL" id="KAF2770752.1"/>
    </source>
</evidence>
<dbReference type="OrthoDB" id="2289918at2759"/>
<reference evidence="3" key="1">
    <citation type="journal article" date="2020" name="Stud. Mycol.">
        <title>101 Dothideomycetes genomes: a test case for predicting lifestyles and emergence of pathogens.</title>
        <authorList>
            <person name="Haridas S."/>
            <person name="Albert R."/>
            <person name="Binder M."/>
            <person name="Bloem J."/>
            <person name="Labutti K."/>
            <person name="Salamov A."/>
            <person name="Andreopoulos B."/>
            <person name="Baker S."/>
            <person name="Barry K."/>
            <person name="Bills G."/>
            <person name="Bluhm B."/>
            <person name="Cannon C."/>
            <person name="Castanera R."/>
            <person name="Culley D."/>
            <person name="Daum C."/>
            <person name="Ezra D."/>
            <person name="Gonzalez J."/>
            <person name="Henrissat B."/>
            <person name="Kuo A."/>
            <person name="Liang C."/>
            <person name="Lipzen A."/>
            <person name="Lutzoni F."/>
            <person name="Magnuson J."/>
            <person name="Mondo S."/>
            <person name="Nolan M."/>
            <person name="Ohm R."/>
            <person name="Pangilinan J."/>
            <person name="Park H.-J."/>
            <person name="Ramirez L."/>
            <person name="Alfaro M."/>
            <person name="Sun H."/>
            <person name="Tritt A."/>
            <person name="Yoshinaga Y."/>
            <person name="Zwiers L.-H."/>
            <person name="Turgeon B."/>
            <person name="Goodwin S."/>
            <person name="Spatafora J."/>
            <person name="Crous P."/>
            <person name="Grigoriev I."/>
        </authorList>
    </citation>
    <scope>NUCLEOTIDE SEQUENCE</scope>
    <source>
        <strain evidence="3">CBS 116005</strain>
    </source>
</reference>